<protein>
    <submittedName>
        <fullName evidence="1">Uncharacterized protein</fullName>
    </submittedName>
</protein>
<keyword evidence="2" id="KW-1185">Reference proteome</keyword>
<accession>A0A9J5WQE0</accession>
<dbReference type="OrthoDB" id="1895233at2759"/>
<organism evidence="1 2">
    <name type="scientific">Solanum commersonii</name>
    <name type="common">Commerson's wild potato</name>
    <name type="synonym">Commerson's nightshade</name>
    <dbReference type="NCBI Taxonomy" id="4109"/>
    <lineage>
        <taxon>Eukaryota</taxon>
        <taxon>Viridiplantae</taxon>
        <taxon>Streptophyta</taxon>
        <taxon>Embryophyta</taxon>
        <taxon>Tracheophyta</taxon>
        <taxon>Spermatophyta</taxon>
        <taxon>Magnoliopsida</taxon>
        <taxon>eudicotyledons</taxon>
        <taxon>Gunneridae</taxon>
        <taxon>Pentapetalae</taxon>
        <taxon>asterids</taxon>
        <taxon>lamiids</taxon>
        <taxon>Solanales</taxon>
        <taxon>Solanaceae</taxon>
        <taxon>Solanoideae</taxon>
        <taxon>Solaneae</taxon>
        <taxon>Solanum</taxon>
    </lineage>
</organism>
<dbReference type="Proteomes" id="UP000824120">
    <property type="component" value="Chromosome 11"/>
</dbReference>
<evidence type="ECO:0000313" key="1">
    <source>
        <dbReference type="EMBL" id="KAG5578179.1"/>
    </source>
</evidence>
<sequence>MISILTQERVLGAALGTVLASVVVFEQRKSIYKSISENQSRFSPQSQIIQYIGRTSPLLLWAFQFLSVSQFLFDTFEALEPGEYKRRFLNMNFDGDNSVHSKKGVQHRVCTPMEQSCGSGVWASHQGPWITRMVKVLCDSTAYLEYVFFIV</sequence>
<comment type="caution">
    <text evidence="1">The sequence shown here is derived from an EMBL/GenBank/DDBJ whole genome shotgun (WGS) entry which is preliminary data.</text>
</comment>
<dbReference type="PANTHER" id="PTHR37720">
    <property type="entry name" value="OS10G0481400 PROTEIN"/>
    <property type="match status" value="1"/>
</dbReference>
<proteinExistence type="predicted"/>
<name>A0A9J5WQE0_SOLCO</name>
<dbReference type="AlphaFoldDB" id="A0A9J5WQE0"/>
<reference evidence="1 2" key="1">
    <citation type="submission" date="2020-09" db="EMBL/GenBank/DDBJ databases">
        <title>De no assembly of potato wild relative species, Solanum commersonii.</title>
        <authorList>
            <person name="Cho K."/>
        </authorList>
    </citation>
    <scope>NUCLEOTIDE SEQUENCE [LARGE SCALE GENOMIC DNA]</scope>
    <source>
        <strain evidence="1">LZ3.2</strain>
        <tissue evidence="1">Leaf</tissue>
    </source>
</reference>
<dbReference type="PANTHER" id="PTHR37720:SF2">
    <property type="entry name" value="OS10G0481400 PROTEIN"/>
    <property type="match status" value="1"/>
</dbReference>
<evidence type="ECO:0000313" key="2">
    <source>
        <dbReference type="Proteomes" id="UP000824120"/>
    </source>
</evidence>
<gene>
    <name evidence="1" type="ORF">H5410_058313</name>
</gene>
<dbReference type="EMBL" id="JACXVP010000011">
    <property type="protein sequence ID" value="KAG5578179.1"/>
    <property type="molecule type" value="Genomic_DNA"/>
</dbReference>